<dbReference type="SMART" id="SM00448">
    <property type="entry name" value="REC"/>
    <property type="match status" value="1"/>
</dbReference>
<sequence length="271" mass="29676">MMKITQIREKESNSPTSLNDQDQTNLSSETLMVSPMRVILIEDHNLTRMGLQAALQEQDGIEVVGEAANATQGLKLLESLKPDVAIVDIGLPDMDGIDLTRKFKSSHTDTQEPETRVLILTMHDSEDAVLAAFAAGADSYCMKDIEIEQLVEALEVTQEGNAWIDPAIASIVLRQVKRDPSSEMAANQDRTVKIDGVGPEYEQVIEAYPLTERELEVLELIVAGASNAAIAEKLYITVGTVKTHVRNILNKLCVDDRTQAAVHALRSGLIT</sequence>
<dbReference type="EMBL" id="DS989848">
    <property type="protein sequence ID" value="EDX75703.1"/>
    <property type="molecule type" value="Genomic_DNA"/>
</dbReference>
<dbReference type="InterPro" id="IPR058245">
    <property type="entry name" value="NreC/VraR/RcsB-like_REC"/>
</dbReference>
<evidence type="ECO:0000256" key="4">
    <source>
        <dbReference type="SAM" id="MobiDB-lite"/>
    </source>
</evidence>
<dbReference type="AlphaFoldDB" id="B4VQE4"/>
<reference evidence="7 8" key="1">
    <citation type="submission" date="2008-07" db="EMBL/GenBank/DDBJ databases">
        <authorList>
            <person name="Tandeau de Marsac N."/>
            <person name="Ferriera S."/>
            <person name="Johnson J."/>
            <person name="Kravitz S."/>
            <person name="Beeson K."/>
            <person name="Sutton G."/>
            <person name="Rogers Y.-H."/>
            <person name="Friedman R."/>
            <person name="Frazier M."/>
            <person name="Venter J.C."/>
        </authorList>
    </citation>
    <scope>NUCLEOTIDE SEQUENCE [LARGE SCALE GENOMIC DNA]</scope>
    <source>
        <strain evidence="7 8">PCC 7420</strain>
    </source>
</reference>
<accession>B4VQE4</accession>
<dbReference type="HOGENOM" id="CLU_000445_90_10_3"/>
<dbReference type="eggNOG" id="COG2197">
    <property type="taxonomic scope" value="Bacteria"/>
</dbReference>
<dbReference type="SUPFAM" id="SSF46894">
    <property type="entry name" value="C-terminal effector domain of the bipartite response regulators"/>
    <property type="match status" value="1"/>
</dbReference>
<dbReference type="CDD" id="cd17535">
    <property type="entry name" value="REC_NarL-like"/>
    <property type="match status" value="1"/>
</dbReference>
<dbReference type="InterPro" id="IPR039420">
    <property type="entry name" value="WalR-like"/>
</dbReference>
<evidence type="ECO:0000256" key="1">
    <source>
        <dbReference type="ARBA" id="ARBA00022553"/>
    </source>
</evidence>
<dbReference type="PRINTS" id="PR00038">
    <property type="entry name" value="HTHLUXR"/>
</dbReference>
<feature type="modified residue" description="4-aspartylphosphate" evidence="3">
    <location>
        <position position="88"/>
    </location>
</feature>
<evidence type="ECO:0000313" key="8">
    <source>
        <dbReference type="Proteomes" id="UP000003835"/>
    </source>
</evidence>
<dbReference type="Proteomes" id="UP000003835">
    <property type="component" value="Unassembled WGS sequence"/>
</dbReference>
<dbReference type="InterPro" id="IPR000792">
    <property type="entry name" value="Tscrpt_reg_LuxR_C"/>
</dbReference>
<feature type="domain" description="HTH luxR-type" evidence="5">
    <location>
        <begin position="203"/>
        <end position="268"/>
    </location>
</feature>
<feature type="region of interest" description="Disordered" evidence="4">
    <location>
        <begin position="1"/>
        <end position="26"/>
    </location>
</feature>
<name>B4VQE4_9CYAN</name>
<gene>
    <name evidence="7" type="ORF">MC7420_6358</name>
</gene>
<evidence type="ECO:0000256" key="3">
    <source>
        <dbReference type="PROSITE-ProRule" id="PRU00169"/>
    </source>
</evidence>
<dbReference type="Gene3D" id="3.40.50.2300">
    <property type="match status" value="1"/>
</dbReference>
<keyword evidence="8" id="KW-1185">Reference proteome</keyword>
<evidence type="ECO:0000259" key="5">
    <source>
        <dbReference type="PROSITE" id="PS50043"/>
    </source>
</evidence>
<keyword evidence="2" id="KW-0238">DNA-binding</keyword>
<evidence type="ECO:0000256" key="2">
    <source>
        <dbReference type="ARBA" id="ARBA00023125"/>
    </source>
</evidence>
<dbReference type="PROSITE" id="PS50043">
    <property type="entry name" value="HTH_LUXR_2"/>
    <property type="match status" value="1"/>
</dbReference>
<dbReference type="PROSITE" id="PS00622">
    <property type="entry name" value="HTH_LUXR_1"/>
    <property type="match status" value="1"/>
</dbReference>
<keyword evidence="1 3" id="KW-0597">Phosphoprotein</keyword>
<dbReference type="GO" id="GO:0003677">
    <property type="term" value="F:DNA binding"/>
    <property type="evidence" value="ECO:0007669"/>
    <property type="project" value="UniProtKB-KW"/>
</dbReference>
<dbReference type="GO" id="GO:0006355">
    <property type="term" value="P:regulation of DNA-templated transcription"/>
    <property type="evidence" value="ECO:0007669"/>
    <property type="project" value="InterPro"/>
</dbReference>
<dbReference type="InterPro" id="IPR016032">
    <property type="entry name" value="Sig_transdc_resp-reg_C-effctor"/>
</dbReference>
<dbReference type="STRING" id="118168.MC7420_6358"/>
<evidence type="ECO:0000259" key="6">
    <source>
        <dbReference type="PROSITE" id="PS50110"/>
    </source>
</evidence>
<dbReference type="InterPro" id="IPR011006">
    <property type="entry name" value="CheY-like_superfamily"/>
</dbReference>
<dbReference type="PROSITE" id="PS50110">
    <property type="entry name" value="RESPONSE_REGULATORY"/>
    <property type="match status" value="1"/>
</dbReference>
<evidence type="ECO:0000313" key="7">
    <source>
        <dbReference type="EMBL" id="EDX75703.1"/>
    </source>
</evidence>
<protein>
    <submittedName>
        <fullName evidence="7">Response regulator receiver domain protein</fullName>
    </submittedName>
</protein>
<dbReference type="SMART" id="SM00421">
    <property type="entry name" value="HTH_LUXR"/>
    <property type="match status" value="1"/>
</dbReference>
<proteinExistence type="predicted"/>
<feature type="compositionally biased region" description="Polar residues" evidence="4">
    <location>
        <begin position="13"/>
        <end position="26"/>
    </location>
</feature>
<dbReference type="CDD" id="cd06170">
    <property type="entry name" value="LuxR_C_like"/>
    <property type="match status" value="1"/>
</dbReference>
<dbReference type="PANTHER" id="PTHR43214:SF43">
    <property type="entry name" value="TWO-COMPONENT RESPONSE REGULATOR"/>
    <property type="match status" value="1"/>
</dbReference>
<dbReference type="GO" id="GO:0000160">
    <property type="term" value="P:phosphorelay signal transduction system"/>
    <property type="evidence" value="ECO:0007669"/>
    <property type="project" value="InterPro"/>
</dbReference>
<feature type="domain" description="Response regulatory" evidence="6">
    <location>
        <begin position="37"/>
        <end position="158"/>
    </location>
</feature>
<dbReference type="PANTHER" id="PTHR43214">
    <property type="entry name" value="TWO-COMPONENT RESPONSE REGULATOR"/>
    <property type="match status" value="1"/>
</dbReference>
<dbReference type="Pfam" id="PF00196">
    <property type="entry name" value="GerE"/>
    <property type="match status" value="1"/>
</dbReference>
<dbReference type="Pfam" id="PF00072">
    <property type="entry name" value="Response_reg"/>
    <property type="match status" value="1"/>
</dbReference>
<dbReference type="SUPFAM" id="SSF52172">
    <property type="entry name" value="CheY-like"/>
    <property type="match status" value="1"/>
</dbReference>
<dbReference type="InterPro" id="IPR001789">
    <property type="entry name" value="Sig_transdc_resp-reg_receiver"/>
</dbReference>
<organism evidence="7 8">
    <name type="scientific">Coleofasciculus chthonoplastes PCC 7420</name>
    <dbReference type="NCBI Taxonomy" id="118168"/>
    <lineage>
        <taxon>Bacteria</taxon>
        <taxon>Bacillati</taxon>
        <taxon>Cyanobacteriota</taxon>
        <taxon>Cyanophyceae</taxon>
        <taxon>Coleofasciculales</taxon>
        <taxon>Coleofasciculaceae</taxon>
        <taxon>Coleofasciculus</taxon>
    </lineage>
</organism>
<feature type="compositionally biased region" description="Basic and acidic residues" evidence="4">
    <location>
        <begin position="1"/>
        <end position="12"/>
    </location>
</feature>